<keyword evidence="12" id="KW-0067">ATP-binding</keyword>
<dbReference type="SUPFAM" id="SSF55781">
    <property type="entry name" value="GAF domain-like"/>
    <property type="match status" value="1"/>
</dbReference>
<keyword evidence="7" id="KW-0288">FMN</keyword>
<dbReference type="Pfam" id="PF01590">
    <property type="entry name" value="GAF"/>
    <property type="match status" value="1"/>
</dbReference>
<evidence type="ECO:0000256" key="4">
    <source>
        <dbReference type="ARBA" id="ARBA00022553"/>
    </source>
</evidence>
<dbReference type="InterPro" id="IPR036890">
    <property type="entry name" value="HATPase_C_sf"/>
</dbReference>
<evidence type="ECO:0000256" key="14">
    <source>
        <dbReference type="ARBA" id="ARBA00023026"/>
    </source>
</evidence>
<dbReference type="SMART" id="SM00911">
    <property type="entry name" value="HWE_HK"/>
    <property type="match status" value="1"/>
</dbReference>
<keyword evidence="8" id="KW-0808">Transferase</keyword>
<dbReference type="GO" id="GO:0009881">
    <property type="term" value="F:photoreceptor activity"/>
    <property type="evidence" value="ECO:0007669"/>
    <property type="project" value="UniProtKB-KW"/>
</dbReference>
<dbReference type="Proteomes" id="UP000241167">
    <property type="component" value="Unassembled WGS sequence"/>
</dbReference>
<name>A0A2P7QV69_9SPHN</name>
<keyword evidence="9" id="KW-0677">Repeat</keyword>
<dbReference type="EC" id="2.7.13.3" evidence="2"/>
<evidence type="ECO:0000256" key="7">
    <source>
        <dbReference type="ARBA" id="ARBA00022643"/>
    </source>
</evidence>
<evidence type="ECO:0000256" key="13">
    <source>
        <dbReference type="ARBA" id="ARBA00022991"/>
    </source>
</evidence>
<dbReference type="SUPFAM" id="SSF55785">
    <property type="entry name" value="PYP-like sensor domain (PAS domain)"/>
    <property type="match status" value="1"/>
</dbReference>
<dbReference type="PROSITE" id="PS50113">
    <property type="entry name" value="PAC"/>
    <property type="match status" value="1"/>
</dbReference>
<dbReference type="InterPro" id="IPR011102">
    <property type="entry name" value="Sig_transdc_His_kinase_HWE"/>
</dbReference>
<evidence type="ECO:0000256" key="5">
    <source>
        <dbReference type="ARBA" id="ARBA00022606"/>
    </source>
</evidence>
<dbReference type="InterPro" id="IPR013655">
    <property type="entry name" value="PAS_fold_3"/>
</dbReference>
<dbReference type="CDD" id="cd00130">
    <property type="entry name" value="PAS"/>
    <property type="match status" value="1"/>
</dbReference>
<dbReference type="InterPro" id="IPR003018">
    <property type="entry name" value="GAF"/>
</dbReference>
<dbReference type="PANTHER" id="PTHR41523">
    <property type="entry name" value="TWO-COMPONENT SYSTEM SENSOR PROTEIN"/>
    <property type="match status" value="1"/>
</dbReference>
<protein>
    <recommendedName>
        <fullName evidence="2">histidine kinase</fullName>
        <ecNumber evidence="2">2.7.13.3</ecNumber>
    </recommendedName>
</protein>
<dbReference type="SMART" id="SM00065">
    <property type="entry name" value="GAF"/>
    <property type="match status" value="1"/>
</dbReference>
<dbReference type="Pfam" id="PF07536">
    <property type="entry name" value="HWE_HK"/>
    <property type="match status" value="1"/>
</dbReference>
<evidence type="ECO:0000256" key="2">
    <source>
        <dbReference type="ARBA" id="ARBA00012438"/>
    </source>
</evidence>
<keyword evidence="18" id="KW-1185">Reference proteome</keyword>
<dbReference type="InterPro" id="IPR035965">
    <property type="entry name" value="PAS-like_dom_sf"/>
</dbReference>
<gene>
    <name evidence="17" type="ORF">C7I55_06250</name>
</gene>
<evidence type="ECO:0000256" key="10">
    <source>
        <dbReference type="ARBA" id="ARBA00022741"/>
    </source>
</evidence>
<dbReference type="Gene3D" id="3.30.565.10">
    <property type="entry name" value="Histidine kinase-like ATPase, C-terminal domain"/>
    <property type="match status" value="1"/>
</dbReference>
<dbReference type="SMART" id="SM00086">
    <property type="entry name" value="PAC"/>
    <property type="match status" value="1"/>
</dbReference>
<evidence type="ECO:0000256" key="15">
    <source>
        <dbReference type="ARBA" id="ARBA00023170"/>
    </source>
</evidence>
<dbReference type="InterPro" id="IPR000700">
    <property type="entry name" value="PAS-assoc_C"/>
</dbReference>
<keyword evidence="6" id="KW-0285">Flavoprotein</keyword>
<evidence type="ECO:0000256" key="12">
    <source>
        <dbReference type="ARBA" id="ARBA00022840"/>
    </source>
</evidence>
<dbReference type="GO" id="GO:0005524">
    <property type="term" value="F:ATP binding"/>
    <property type="evidence" value="ECO:0007669"/>
    <property type="project" value="UniProtKB-KW"/>
</dbReference>
<keyword evidence="13" id="KW-0157">Chromophore</keyword>
<evidence type="ECO:0000256" key="9">
    <source>
        <dbReference type="ARBA" id="ARBA00022737"/>
    </source>
</evidence>
<dbReference type="Pfam" id="PF08447">
    <property type="entry name" value="PAS_3"/>
    <property type="match status" value="1"/>
</dbReference>
<keyword evidence="5" id="KW-0716">Sensory transduction</keyword>
<dbReference type="InterPro" id="IPR001610">
    <property type="entry name" value="PAC"/>
</dbReference>
<evidence type="ECO:0000313" key="18">
    <source>
        <dbReference type="Proteomes" id="UP000241167"/>
    </source>
</evidence>
<dbReference type="Gene3D" id="3.30.450.20">
    <property type="entry name" value="PAS domain"/>
    <property type="match status" value="2"/>
</dbReference>
<comment type="catalytic activity">
    <reaction evidence="1">
        <text>ATP + protein L-histidine = ADP + protein N-phospho-L-histidine.</text>
        <dbReference type="EC" id="2.7.13.3"/>
    </reaction>
</comment>
<proteinExistence type="predicted"/>
<evidence type="ECO:0000256" key="6">
    <source>
        <dbReference type="ARBA" id="ARBA00022630"/>
    </source>
</evidence>
<accession>A0A2P7QV69</accession>
<evidence type="ECO:0000256" key="11">
    <source>
        <dbReference type="ARBA" id="ARBA00022777"/>
    </source>
</evidence>
<evidence type="ECO:0000256" key="3">
    <source>
        <dbReference type="ARBA" id="ARBA00022543"/>
    </source>
</evidence>
<dbReference type="InterPro" id="IPR029016">
    <property type="entry name" value="GAF-like_dom_sf"/>
</dbReference>
<dbReference type="InterPro" id="IPR000014">
    <property type="entry name" value="PAS"/>
</dbReference>
<feature type="domain" description="PAC" evidence="16">
    <location>
        <begin position="404"/>
        <end position="456"/>
    </location>
</feature>
<dbReference type="Gene3D" id="3.30.450.40">
    <property type="match status" value="1"/>
</dbReference>
<evidence type="ECO:0000256" key="8">
    <source>
        <dbReference type="ARBA" id="ARBA00022679"/>
    </source>
</evidence>
<dbReference type="AlphaFoldDB" id="A0A2P7QV69"/>
<keyword evidence="4" id="KW-0597">Phosphoprotein</keyword>
<organism evidence="17 18">
    <name type="scientific">Allosphingosinicella deserti</name>
    <dbReference type="NCBI Taxonomy" id="2116704"/>
    <lineage>
        <taxon>Bacteria</taxon>
        <taxon>Pseudomonadati</taxon>
        <taxon>Pseudomonadota</taxon>
        <taxon>Alphaproteobacteria</taxon>
        <taxon>Sphingomonadales</taxon>
        <taxon>Sphingomonadaceae</taxon>
        <taxon>Allosphingosinicella</taxon>
    </lineage>
</organism>
<dbReference type="EMBL" id="PXYI01000002">
    <property type="protein sequence ID" value="PSJ41866.1"/>
    <property type="molecule type" value="Genomic_DNA"/>
</dbReference>
<sequence>MAVHSSIQPASRVCRMGEAIRARDWAETPLGPIDQWPDRLRFALEICLRSSTASAVYWGPDLTLLYNDAFADVLGQPELRLLGLPAAEAYATLWDWLGPQFAQVIDTGEGLLVAEQRIPIVRNGILEETYWTYTLNPLVAEDGTVCGVMTQRDDVTRAVLAERRLSFQIRLADAMRGEGDPQQVKHVATALLGEYLKAPRVGYAEVDEAKGRAIVGSDWSREPGTGLAGQRVELAAFGEEALAYLRSGEVLVLSDIRHVPTERPNIVGMWEALGVRALITVPLVRDGELKALLYVHEPQPRHWRRSEAAIARDVAERTWAAVERAQAERSLRESEDHYRRTVEFNPQVTWTALPDGTLNRVASRWEEWTGTKGLGDTWTSGLHADDVMPSLEAWGRSVATGTPFDVEHRLKMRDGSLRWARSRAFPQRGEQGEIVLWYGSTEDIHERKIGEEHQRLLINELNHRVKNTLASVQAIAFQTLKGDITLGEARNRFESRLMALARAHTLLTEQNWERAGLEHVVRDATEHLAENPGRFLVAGDPLWLTPRASLALALALHELGTNAAKYGALSNETGTVSIGWRIERGSLLLDWKEHGGPPVTAPLRRGFGSRLIEKGLGSDLNGHADLIFEADGVRCTIDAALLTVRAPELG</sequence>
<dbReference type="OrthoDB" id="9760752at2"/>
<keyword evidence="3" id="KW-0600">Photoreceptor protein</keyword>
<evidence type="ECO:0000256" key="1">
    <source>
        <dbReference type="ARBA" id="ARBA00000085"/>
    </source>
</evidence>
<keyword evidence="10" id="KW-0547">Nucleotide-binding</keyword>
<keyword evidence="14" id="KW-0843">Virulence</keyword>
<evidence type="ECO:0000313" key="17">
    <source>
        <dbReference type="EMBL" id="PSJ41866.1"/>
    </source>
</evidence>
<dbReference type="GO" id="GO:0004673">
    <property type="term" value="F:protein histidine kinase activity"/>
    <property type="evidence" value="ECO:0007669"/>
    <property type="project" value="UniProtKB-EC"/>
</dbReference>
<evidence type="ECO:0000259" key="16">
    <source>
        <dbReference type="PROSITE" id="PS50113"/>
    </source>
</evidence>
<dbReference type="NCBIfam" id="TIGR00229">
    <property type="entry name" value="sensory_box"/>
    <property type="match status" value="1"/>
</dbReference>
<comment type="caution">
    <text evidence="17">The sequence shown here is derived from an EMBL/GenBank/DDBJ whole genome shotgun (WGS) entry which is preliminary data.</text>
</comment>
<keyword evidence="15" id="KW-0675">Receptor</keyword>
<dbReference type="PANTHER" id="PTHR41523:SF7">
    <property type="entry name" value="HISTIDINE KINASE"/>
    <property type="match status" value="1"/>
</dbReference>
<reference evidence="17 18" key="1">
    <citation type="submission" date="2018-03" db="EMBL/GenBank/DDBJ databases">
        <title>The draft genome of Sphingosinicella sp. GL-C-18.</title>
        <authorList>
            <person name="Liu L."/>
            <person name="Li L."/>
            <person name="Liang L."/>
            <person name="Zhang X."/>
            <person name="Wang T."/>
        </authorList>
    </citation>
    <scope>NUCLEOTIDE SEQUENCE [LARGE SCALE GENOMIC DNA]</scope>
    <source>
        <strain evidence="17 18">GL-C-18</strain>
    </source>
</reference>
<dbReference type="RefSeq" id="WP_106512033.1">
    <property type="nucleotide sequence ID" value="NZ_PXYI01000002.1"/>
</dbReference>
<keyword evidence="11" id="KW-0418">Kinase</keyword>